<keyword evidence="4" id="KW-0418">Kinase</keyword>
<dbReference type="PANTHER" id="PTHR12227:SF0">
    <property type="entry name" value="GLYCERATE KINASE"/>
    <property type="match status" value="1"/>
</dbReference>
<feature type="domain" description="MOFRL-associated" evidence="3">
    <location>
        <begin position="42"/>
        <end position="268"/>
    </location>
</feature>
<dbReference type="Gene3D" id="3.40.50.10180">
    <property type="entry name" value="Glycerate kinase, MOFRL-like N-terminal domain"/>
    <property type="match status" value="1"/>
</dbReference>
<feature type="domain" description="MOFRL" evidence="2">
    <location>
        <begin position="345"/>
        <end position="453"/>
    </location>
</feature>
<evidence type="ECO:0000313" key="5">
    <source>
        <dbReference type="Proteomes" id="UP000190130"/>
    </source>
</evidence>
<dbReference type="PANTHER" id="PTHR12227">
    <property type="entry name" value="GLYCERATE KINASE"/>
    <property type="match status" value="1"/>
</dbReference>
<evidence type="ECO:0000313" key="4">
    <source>
        <dbReference type="EMBL" id="SKB52047.1"/>
    </source>
</evidence>
<dbReference type="InterPro" id="IPR007835">
    <property type="entry name" value="MOFRL"/>
</dbReference>
<dbReference type="Pfam" id="PF13660">
    <property type="entry name" value="DUF4147"/>
    <property type="match status" value="1"/>
</dbReference>
<dbReference type="InterPro" id="IPR039760">
    <property type="entry name" value="MOFRL_protein"/>
</dbReference>
<evidence type="ECO:0000259" key="3">
    <source>
        <dbReference type="Pfam" id="PF13660"/>
    </source>
</evidence>
<dbReference type="InterPro" id="IPR037035">
    <property type="entry name" value="GK-like_C_sf"/>
</dbReference>
<feature type="compositionally biased region" description="Basic residues" evidence="1">
    <location>
        <begin position="9"/>
        <end position="24"/>
    </location>
</feature>
<dbReference type="FunFam" id="3.40.1480.10:FF:000002">
    <property type="entry name" value="Glycerate kinase"/>
    <property type="match status" value="1"/>
</dbReference>
<dbReference type="EMBL" id="FUYX01000002">
    <property type="protein sequence ID" value="SKB52047.1"/>
    <property type="molecule type" value="Genomic_DNA"/>
</dbReference>
<keyword evidence="4" id="KW-0808">Transferase</keyword>
<name>A0A1T5BY41_9HYPH</name>
<sequence>MTSAFAPPKKNREKRRSQRRRRVKMASLHSPATDTAKLRATARAIYDAAVARAHPSGCLPQHLPAAPQSGRLILLAAGKAAGSMTALAEAHYLDRGFPAERLLGHAVARHGYTTATRQIPMVAAGHPVPDQGSIDSAERALALAAFATAEDLVLVLLSGGGSANWVAPAGMLTLAEKQAVNKALLRSGAPIGEMNIVRKRLSRIKGGRLALAAAPSRLLTLAISDVPGDDPAAIASGPTVADPSTTAEARAIVARYGLDLPPAARTLLDDPANETPKPGHPAFANSEFRIIARPADALAAARAAAEAAGYTVHDLGPDLEGEARAVAAAHADLARRLKREGRRAAILSGGELTVTLRGSGRGGPSQEYALALAVALQAEPGIVALAGDTDGTDGGGGEATDPAGALIDPQTLARAAAIGLDPARSLADNDSTGFFEALGDLLQPGPTLTNVNDCRVILIEP</sequence>
<proteinExistence type="predicted"/>
<dbReference type="InterPro" id="IPR038614">
    <property type="entry name" value="GK_N_sf"/>
</dbReference>
<accession>A0A1T5BY41</accession>
<dbReference type="InterPro" id="IPR025286">
    <property type="entry name" value="MOFRL_assoc_dom"/>
</dbReference>
<dbReference type="GO" id="GO:0005737">
    <property type="term" value="C:cytoplasm"/>
    <property type="evidence" value="ECO:0007669"/>
    <property type="project" value="TreeGrafter"/>
</dbReference>
<dbReference type="SUPFAM" id="SSF82544">
    <property type="entry name" value="GckA/TtuD-like"/>
    <property type="match status" value="1"/>
</dbReference>
<dbReference type="Gene3D" id="3.40.1480.10">
    <property type="entry name" value="MOFRL domain"/>
    <property type="match status" value="1"/>
</dbReference>
<dbReference type="Pfam" id="PF05161">
    <property type="entry name" value="MOFRL"/>
    <property type="match status" value="1"/>
</dbReference>
<protein>
    <submittedName>
        <fullName evidence="4">Glycerate 2-kinase</fullName>
    </submittedName>
</protein>
<evidence type="ECO:0000259" key="2">
    <source>
        <dbReference type="Pfam" id="PF05161"/>
    </source>
</evidence>
<dbReference type="Proteomes" id="UP000190130">
    <property type="component" value="Unassembled WGS sequence"/>
</dbReference>
<reference evidence="4 5" key="1">
    <citation type="submission" date="2017-02" db="EMBL/GenBank/DDBJ databases">
        <authorList>
            <person name="Peterson S.W."/>
        </authorList>
    </citation>
    <scope>NUCLEOTIDE SEQUENCE [LARGE SCALE GENOMIC DNA]</scope>
    <source>
        <strain evidence="4 5">DSM 9653</strain>
    </source>
</reference>
<evidence type="ECO:0000256" key="1">
    <source>
        <dbReference type="SAM" id="MobiDB-lite"/>
    </source>
</evidence>
<gene>
    <name evidence="4" type="ORF">SAMN05660750_01133</name>
</gene>
<dbReference type="AlphaFoldDB" id="A0A1T5BY41"/>
<feature type="region of interest" description="Disordered" evidence="1">
    <location>
        <begin position="1"/>
        <end position="31"/>
    </location>
</feature>
<organism evidence="4 5">
    <name type="scientific">Bosea thiooxidans</name>
    <dbReference type="NCBI Taxonomy" id="53254"/>
    <lineage>
        <taxon>Bacteria</taxon>
        <taxon>Pseudomonadati</taxon>
        <taxon>Pseudomonadota</taxon>
        <taxon>Alphaproteobacteria</taxon>
        <taxon>Hyphomicrobiales</taxon>
        <taxon>Boseaceae</taxon>
        <taxon>Bosea</taxon>
    </lineage>
</organism>
<dbReference type="GO" id="GO:0008887">
    <property type="term" value="F:glycerate kinase activity"/>
    <property type="evidence" value="ECO:0007669"/>
    <property type="project" value="InterPro"/>
</dbReference>